<accession>A0AAV0XAL9</accession>
<dbReference type="Proteomes" id="UP001160148">
    <property type="component" value="Unassembled WGS sequence"/>
</dbReference>
<evidence type="ECO:0000256" key="1">
    <source>
        <dbReference type="ARBA" id="ARBA00004141"/>
    </source>
</evidence>
<protein>
    <recommendedName>
        <fullName evidence="8">Acetyl-coenzyme A transporter 1</fullName>
    </recommendedName>
</protein>
<dbReference type="PANTHER" id="PTHR12778">
    <property type="entry name" value="SOLUTE CARRIER FAMILY 33 ACETYL-COA TRANSPORTER -RELATED"/>
    <property type="match status" value="1"/>
</dbReference>
<evidence type="ECO:0000256" key="5">
    <source>
        <dbReference type="SAM" id="Phobius"/>
    </source>
</evidence>
<dbReference type="GO" id="GO:0016020">
    <property type="term" value="C:membrane"/>
    <property type="evidence" value="ECO:0007669"/>
    <property type="project" value="UniProtKB-SubCell"/>
</dbReference>
<feature type="transmembrane region" description="Helical" evidence="5">
    <location>
        <begin position="104"/>
        <end position="123"/>
    </location>
</feature>
<dbReference type="GO" id="GO:0008521">
    <property type="term" value="F:acetyl-CoA transmembrane transporter activity"/>
    <property type="evidence" value="ECO:0007669"/>
    <property type="project" value="InterPro"/>
</dbReference>
<dbReference type="InterPro" id="IPR024371">
    <property type="entry name" value="AcetylCoA_trans_1-like"/>
</dbReference>
<organism evidence="6 7">
    <name type="scientific">Macrosiphum euphorbiae</name>
    <name type="common">potato aphid</name>
    <dbReference type="NCBI Taxonomy" id="13131"/>
    <lineage>
        <taxon>Eukaryota</taxon>
        <taxon>Metazoa</taxon>
        <taxon>Ecdysozoa</taxon>
        <taxon>Arthropoda</taxon>
        <taxon>Hexapoda</taxon>
        <taxon>Insecta</taxon>
        <taxon>Pterygota</taxon>
        <taxon>Neoptera</taxon>
        <taxon>Paraneoptera</taxon>
        <taxon>Hemiptera</taxon>
        <taxon>Sternorrhyncha</taxon>
        <taxon>Aphidomorpha</taxon>
        <taxon>Aphidoidea</taxon>
        <taxon>Aphididae</taxon>
        <taxon>Macrosiphini</taxon>
        <taxon>Macrosiphum</taxon>
    </lineage>
</organism>
<evidence type="ECO:0000256" key="2">
    <source>
        <dbReference type="ARBA" id="ARBA00022692"/>
    </source>
</evidence>
<evidence type="ECO:0008006" key="8">
    <source>
        <dbReference type="Google" id="ProtNLM"/>
    </source>
</evidence>
<proteinExistence type="predicted"/>
<comment type="subcellular location">
    <subcellularLocation>
        <location evidence="1">Membrane</location>
        <topology evidence="1">Multi-pass membrane protein</topology>
    </subcellularLocation>
</comment>
<reference evidence="6 7" key="1">
    <citation type="submission" date="2023-01" db="EMBL/GenBank/DDBJ databases">
        <authorList>
            <person name="Whitehead M."/>
        </authorList>
    </citation>
    <scope>NUCLEOTIDE SEQUENCE [LARGE SCALE GENOMIC DNA]</scope>
</reference>
<dbReference type="PANTHER" id="PTHR12778:SF9">
    <property type="entry name" value="ACETYL-COENZYME A TRANSPORTER 1"/>
    <property type="match status" value="1"/>
</dbReference>
<dbReference type="Pfam" id="PF13000">
    <property type="entry name" value="Acatn"/>
    <property type="match status" value="2"/>
</dbReference>
<dbReference type="InterPro" id="IPR036259">
    <property type="entry name" value="MFS_trans_sf"/>
</dbReference>
<evidence type="ECO:0000256" key="4">
    <source>
        <dbReference type="ARBA" id="ARBA00023136"/>
    </source>
</evidence>
<dbReference type="GO" id="GO:0035348">
    <property type="term" value="P:acetyl-CoA transmembrane transport"/>
    <property type="evidence" value="ECO:0007669"/>
    <property type="project" value="InterPro"/>
</dbReference>
<feature type="transmembrane region" description="Helical" evidence="5">
    <location>
        <begin position="32"/>
        <end position="59"/>
    </location>
</feature>
<keyword evidence="3 5" id="KW-1133">Transmembrane helix</keyword>
<keyword evidence="2 5" id="KW-0812">Transmembrane</keyword>
<dbReference type="EMBL" id="CARXXK010000004">
    <property type="protein sequence ID" value="CAI6364918.1"/>
    <property type="molecule type" value="Genomic_DNA"/>
</dbReference>
<feature type="transmembrane region" description="Helical" evidence="5">
    <location>
        <begin position="135"/>
        <end position="155"/>
    </location>
</feature>
<comment type="caution">
    <text evidence="6">The sequence shown here is derived from an EMBL/GenBank/DDBJ whole genome shotgun (WGS) entry which is preliminary data.</text>
</comment>
<evidence type="ECO:0000256" key="3">
    <source>
        <dbReference type="ARBA" id="ARBA00022989"/>
    </source>
</evidence>
<feature type="transmembrane region" description="Helical" evidence="5">
    <location>
        <begin position="305"/>
        <end position="323"/>
    </location>
</feature>
<gene>
    <name evidence="6" type="ORF">MEUPH1_LOCUS19690</name>
</gene>
<evidence type="ECO:0000313" key="6">
    <source>
        <dbReference type="EMBL" id="CAI6364918.1"/>
    </source>
</evidence>
<feature type="transmembrane region" description="Helical" evidence="5">
    <location>
        <begin position="411"/>
        <end position="431"/>
    </location>
</feature>
<feature type="transmembrane region" description="Helical" evidence="5">
    <location>
        <begin position="373"/>
        <end position="399"/>
    </location>
</feature>
<dbReference type="SUPFAM" id="SSF103473">
    <property type="entry name" value="MFS general substrate transporter"/>
    <property type="match status" value="1"/>
</dbReference>
<feature type="transmembrane region" description="Helical" evidence="5">
    <location>
        <begin position="473"/>
        <end position="491"/>
    </location>
</feature>
<feature type="transmembrane region" description="Helical" evidence="5">
    <location>
        <begin position="218"/>
        <end position="237"/>
    </location>
</feature>
<dbReference type="AlphaFoldDB" id="A0AAV0XAL9"/>
<feature type="transmembrane region" description="Helical" evidence="5">
    <location>
        <begin position="344"/>
        <end position="361"/>
    </location>
</feature>
<keyword evidence="4 5" id="KW-0472">Membrane</keyword>
<evidence type="ECO:0000313" key="7">
    <source>
        <dbReference type="Proteomes" id="UP001160148"/>
    </source>
</evidence>
<name>A0AAV0XAL9_9HEMI</name>
<keyword evidence="7" id="KW-1185">Reference proteome</keyword>
<dbReference type="InterPro" id="IPR004752">
    <property type="entry name" value="AmpG_permease/AT-1"/>
</dbReference>
<sequence length="527" mass="59752">MEKSPNEEEEKLEVFEVPTPSLPEKSNLKGDWLNFFLLLLLYTIQGLPLGLAIALPIIFQSKKIVTYKEQAFFSLVAWPYSIKILWAPIVDSLYVQWIGRRKSWLIFVQFLMGVVLLYTAINIDEWLPDSEIPNLKALVFTFCVISFLAATQDIVVDGWALTMLKKNNVGHASTCNGTGLALGVLIGTICPVLLTSEDFCNKYLRITPSTGGIITMKGFLYFWSFTIMLITTFIGIFKREMDNRLEEGHVKINVFKSYKLLWKILKLPNIRVLAIALLTMKIGFSATDAVSKLKLIDAGVSKDDIMIITISLYIVKFIVPIVVSKYTSGTKPMSAYLNLMPIRLLWSIAYVVLIYYTPILIKNNGVVNVPTYYYLILVFISIIHEILAYTMYIFTLGFFSRISDSRFGGTYMTMLSTIASFGWVVSNTLALRMIDVLTFSKCSNDDENTCSTIDLKNVCDKNGGNCLTTVDGYYVEIIICVVIGFIWYGLFRNMLKNFQTKSSSYWMVYVNRPSEEKVEDSVDPCSK</sequence>
<feature type="transmembrane region" description="Helical" evidence="5">
    <location>
        <begin position="268"/>
        <end position="285"/>
    </location>
</feature>